<organism evidence="2">
    <name type="scientific">marine sediment metagenome</name>
    <dbReference type="NCBI Taxonomy" id="412755"/>
    <lineage>
        <taxon>unclassified sequences</taxon>
        <taxon>metagenomes</taxon>
        <taxon>ecological metagenomes</taxon>
    </lineage>
</organism>
<keyword evidence="1" id="KW-0812">Transmembrane</keyword>
<keyword evidence="1" id="KW-0472">Membrane</keyword>
<gene>
    <name evidence="2" type="ORF">LCGC14_2220960</name>
</gene>
<name>A0A0F9G6J8_9ZZZZ</name>
<sequence length="69" mass="8353">MKIKFLSYDHIQGMYFGIWISIIIVFSILYSKGLYVNLNWKFWIMMSAPILGILFFQITKNRQSKWKEI</sequence>
<accession>A0A0F9G6J8</accession>
<evidence type="ECO:0000313" key="2">
    <source>
        <dbReference type="EMBL" id="KKL58872.1"/>
    </source>
</evidence>
<reference evidence="2" key="1">
    <citation type="journal article" date="2015" name="Nature">
        <title>Complex archaea that bridge the gap between prokaryotes and eukaryotes.</title>
        <authorList>
            <person name="Spang A."/>
            <person name="Saw J.H."/>
            <person name="Jorgensen S.L."/>
            <person name="Zaremba-Niedzwiedzka K."/>
            <person name="Martijn J."/>
            <person name="Lind A.E."/>
            <person name="van Eijk R."/>
            <person name="Schleper C."/>
            <person name="Guy L."/>
            <person name="Ettema T.J."/>
        </authorList>
    </citation>
    <scope>NUCLEOTIDE SEQUENCE</scope>
</reference>
<keyword evidence="1" id="KW-1133">Transmembrane helix</keyword>
<protein>
    <submittedName>
        <fullName evidence="2">Uncharacterized protein</fullName>
    </submittedName>
</protein>
<evidence type="ECO:0000256" key="1">
    <source>
        <dbReference type="SAM" id="Phobius"/>
    </source>
</evidence>
<proteinExistence type="predicted"/>
<feature type="transmembrane region" description="Helical" evidence="1">
    <location>
        <begin position="12"/>
        <end position="30"/>
    </location>
</feature>
<feature type="transmembrane region" description="Helical" evidence="1">
    <location>
        <begin position="42"/>
        <end position="59"/>
    </location>
</feature>
<dbReference type="EMBL" id="LAZR01029672">
    <property type="protein sequence ID" value="KKL58872.1"/>
    <property type="molecule type" value="Genomic_DNA"/>
</dbReference>
<comment type="caution">
    <text evidence="2">The sequence shown here is derived from an EMBL/GenBank/DDBJ whole genome shotgun (WGS) entry which is preliminary data.</text>
</comment>
<dbReference type="AlphaFoldDB" id="A0A0F9G6J8"/>